<dbReference type="PROSITE" id="PS50928">
    <property type="entry name" value="ABC_TM1"/>
    <property type="match status" value="1"/>
</dbReference>
<feature type="transmembrane region" description="Helical" evidence="9">
    <location>
        <begin position="154"/>
        <end position="175"/>
    </location>
</feature>
<dbReference type="Pfam" id="PF00528">
    <property type="entry name" value="BPD_transp_1"/>
    <property type="match status" value="1"/>
</dbReference>
<evidence type="ECO:0000313" key="11">
    <source>
        <dbReference type="EMBL" id="GAA5205117.1"/>
    </source>
</evidence>
<evidence type="ECO:0000256" key="4">
    <source>
        <dbReference type="ARBA" id="ARBA00022475"/>
    </source>
</evidence>
<keyword evidence="3 9" id="KW-0813">Transport</keyword>
<accession>A0ABP9T0C0</accession>
<keyword evidence="7 9" id="KW-1133">Transmembrane helix</keyword>
<protein>
    <submittedName>
        <fullName evidence="11">Carbohydrate ABC transporter permease</fullName>
    </submittedName>
</protein>
<feature type="transmembrane region" description="Helical" evidence="9">
    <location>
        <begin position="121"/>
        <end position="142"/>
    </location>
</feature>
<keyword evidence="6 9" id="KW-0812">Transmembrane</keyword>
<dbReference type="CDD" id="cd06261">
    <property type="entry name" value="TM_PBP2"/>
    <property type="match status" value="1"/>
</dbReference>
<feature type="domain" description="ABC transmembrane type-1" evidence="10">
    <location>
        <begin position="83"/>
        <end position="273"/>
    </location>
</feature>
<comment type="similarity">
    <text evidence="2">Belongs to the binding-protein-dependent transport system permease family. MalFG subfamily.</text>
</comment>
<evidence type="ECO:0000256" key="5">
    <source>
        <dbReference type="ARBA" id="ARBA00022597"/>
    </source>
</evidence>
<dbReference type="EMBL" id="BAABJR010000002">
    <property type="protein sequence ID" value="GAA5205117.1"/>
    <property type="molecule type" value="Genomic_DNA"/>
</dbReference>
<evidence type="ECO:0000313" key="12">
    <source>
        <dbReference type="Proteomes" id="UP001499878"/>
    </source>
</evidence>
<organism evidence="11 12">
    <name type="scientific">Streptomyces thinghirensis</name>
    <dbReference type="NCBI Taxonomy" id="551547"/>
    <lineage>
        <taxon>Bacteria</taxon>
        <taxon>Bacillati</taxon>
        <taxon>Actinomycetota</taxon>
        <taxon>Actinomycetes</taxon>
        <taxon>Kitasatosporales</taxon>
        <taxon>Streptomycetaceae</taxon>
        <taxon>Streptomyces</taxon>
    </lineage>
</organism>
<evidence type="ECO:0000259" key="10">
    <source>
        <dbReference type="PROSITE" id="PS50928"/>
    </source>
</evidence>
<keyword evidence="5" id="KW-0762">Sugar transport</keyword>
<dbReference type="SUPFAM" id="SSF161098">
    <property type="entry name" value="MetI-like"/>
    <property type="match status" value="1"/>
</dbReference>
<evidence type="ECO:0000256" key="2">
    <source>
        <dbReference type="ARBA" id="ARBA00009047"/>
    </source>
</evidence>
<dbReference type="RefSeq" id="WP_345627048.1">
    <property type="nucleotide sequence ID" value="NZ_BAABJR010000002.1"/>
</dbReference>
<feature type="transmembrane region" description="Helical" evidence="9">
    <location>
        <begin position="252"/>
        <end position="273"/>
    </location>
</feature>
<dbReference type="PANTHER" id="PTHR32243">
    <property type="entry name" value="MALTOSE TRANSPORT SYSTEM PERMEASE-RELATED"/>
    <property type="match status" value="1"/>
</dbReference>
<comment type="subcellular location">
    <subcellularLocation>
        <location evidence="1 9">Cell membrane</location>
        <topology evidence="1 9">Multi-pass membrane protein</topology>
    </subcellularLocation>
</comment>
<dbReference type="Proteomes" id="UP001499878">
    <property type="component" value="Unassembled WGS sequence"/>
</dbReference>
<keyword evidence="4" id="KW-1003">Cell membrane</keyword>
<gene>
    <name evidence="11" type="ORF">GCM10023323_11160</name>
</gene>
<feature type="transmembrane region" description="Helical" evidence="9">
    <location>
        <begin position="23"/>
        <end position="44"/>
    </location>
</feature>
<reference evidence="12" key="1">
    <citation type="journal article" date="2019" name="Int. J. Syst. Evol. Microbiol.">
        <title>The Global Catalogue of Microorganisms (GCM) 10K type strain sequencing project: providing services to taxonomists for standard genome sequencing and annotation.</title>
        <authorList>
            <consortium name="The Broad Institute Genomics Platform"/>
            <consortium name="The Broad Institute Genome Sequencing Center for Infectious Disease"/>
            <person name="Wu L."/>
            <person name="Ma J."/>
        </authorList>
    </citation>
    <scope>NUCLEOTIDE SEQUENCE [LARGE SCALE GENOMIC DNA]</scope>
    <source>
        <strain evidence="12">JCM 18306</strain>
    </source>
</reference>
<evidence type="ECO:0000256" key="7">
    <source>
        <dbReference type="ARBA" id="ARBA00022989"/>
    </source>
</evidence>
<evidence type="ECO:0000256" key="3">
    <source>
        <dbReference type="ARBA" id="ARBA00022448"/>
    </source>
</evidence>
<keyword evidence="8 9" id="KW-0472">Membrane</keyword>
<evidence type="ECO:0000256" key="1">
    <source>
        <dbReference type="ARBA" id="ARBA00004651"/>
    </source>
</evidence>
<feature type="transmembrane region" description="Helical" evidence="9">
    <location>
        <begin position="196"/>
        <end position="220"/>
    </location>
</feature>
<feature type="transmembrane region" description="Helical" evidence="9">
    <location>
        <begin position="87"/>
        <end position="109"/>
    </location>
</feature>
<dbReference type="InterPro" id="IPR050901">
    <property type="entry name" value="BP-dep_ABC_trans_perm"/>
</dbReference>
<dbReference type="PANTHER" id="PTHR32243:SF50">
    <property type="entry name" value="MALTOSE_MALTODEXTRIN TRANSPORT SYSTEM PERMEASE PROTEIN MALG"/>
    <property type="match status" value="1"/>
</dbReference>
<proteinExistence type="inferred from homology"/>
<dbReference type="InterPro" id="IPR000515">
    <property type="entry name" value="MetI-like"/>
</dbReference>
<dbReference type="InterPro" id="IPR035906">
    <property type="entry name" value="MetI-like_sf"/>
</dbReference>
<name>A0ABP9T0C0_9ACTN</name>
<evidence type="ECO:0000256" key="8">
    <source>
        <dbReference type="ARBA" id="ARBA00023136"/>
    </source>
</evidence>
<evidence type="ECO:0000256" key="6">
    <source>
        <dbReference type="ARBA" id="ARBA00022692"/>
    </source>
</evidence>
<dbReference type="Gene3D" id="1.10.3720.10">
    <property type="entry name" value="MetI-like"/>
    <property type="match status" value="1"/>
</dbReference>
<evidence type="ECO:0000256" key="9">
    <source>
        <dbReference type="RuleBase" id="RU363032"/>
    </source>
</evidence>
<keyword evidence="12" id="KW-1185">Reference proteome</keyword>
<comment type="caution">
    <text evidence="11">The sequence shown here is derived from an EMBL/GenBank/DDBJ whole genome shotgun (WGS) entry which is preliminary data.</text>
</comment>
<sequence>MTTSATAPAAGPLERGTRTSRTVVRVVMGIALLWTLVPLGWMLLSSLKPTAAVTAATPDVWFAPTLDNYRSLFTGANNLWPYLRNSVLAAGLSALLATALGALAGYGLARTRMRGKHHLSFWIISTRMAPIAAVALPIFLIFRSVGLIDTVPGLVLAYLSFNLPFAIWLLSAFFAELPPSLEESAQVAGCTHWQSFWYVILPLTRPGLVTTFVLCLVFSWNDYAFALVLGGPHTQTLPIAASQLVTQTGIDWGQLTAIGTVVVVPMMLVGLAVRRWLVTGLTMGAVTGE</sequence>